<sequence>MIGFNDVEPQSSKYLTQNHSDLIKISADRCNCSYVLRQTLKFQKTPSGPMIDYEFTE</sequence>
<dbReference type="EMBL" id="AHOR02000026">
    <property type="protein sequence ID" value="EMF82194.1"/>
    <property type="molecule type" value="Genomic_DNA"/>
</dbReference>
<gene>
    <name evidence="1" type="ORF">LEP1GSC188_3336</name>
</gene>
<evidence type="ECO:0000313" key="1">
    <source>
        <dbReference type="EMBL" id="EMF82194.1"/>
    </source>
</evidence>
<accession>M3G871</accession>
<organism evidence="1 2">
    <name type="scientific">Leptospira weilii serovar Topaz str. LT2116</name>
    <dbReference type="NCBI Taxonomy" id="1088540"/>
    <lineage>
        <taxon>Bacteria</taxon>
        <taxon>Pseudomonadati</taxon>
        <taxon>Spirochaetota</taxon>
        <taxon>Spirochaetia</taxon>
        <taxon>Leptospirales</taxon>
        <taxon>Leptospiraceae</taxon>
        <taxon>Leptospira</taxon>
    </lineage>
</organism>
<dbReference type="Proteomes" id="UP000011770">
    <property type="component" value="Unassembled WGS sequence"/>
</dbReference>
<proteinExistence type="predicted"/>
<evidence type="ECO:0000313" key="2">
    <source>
        <dbReference type="Proteomes" id="UP000011770"/>
    </source>
</evidence>
<dbReference type="AlphaFoldDB" id="M3G871"/>
<reference evidence="1 2" key="1">
    <citation type="submission" date="2013-01" db="EMBL/GenBank/DDBJ databases">
        <authorList>
            <person name="Harkins D.M."/>
            <person name="Durkin A.S."/>
            <person name="Brinkac L.M."/>
            <person name="Haft D.H."/>
            <person name="Selengut J.D."/>
            <person name="Sanka R."/>
            <person name="DePew J."/>
            <person name="Purushe J."/>
            <person name="Tulsiani S.M."/>
            <person name="Graham G.C."/>
            <person name="Burns M.-A."/>
            <person name="Dohnt M.F."/>
            <person name="Smythe L.D."/>
            <person name="McKay D.B."/>
            <person name="Craig S.B."/>
            <person name="Vinetz J.M."/>
            <person name="Sutton G.G."/>
            <person name="Nierman W.C."/>
            <person name="Fouts D.E."/>
        </authorList>
    </citation>
    <scope>NUCLEOTIDE SEQUENCE [LARGE SCALE GENOMIC DNA]</scope>
    <source>
        <strain evidence="1 2">LT2116</strain>
    </source>
</reference>
<name>M3G871_9LEPT</name>
<comment type="caution">
    <text evidence="1">The sequence shown here is derived from an EMBL/GenBank/DDBJ whole genome shotgun (WGS) entry which is preliminary data.</text>
</comment>
<protein>
    <submittedName>
        <fullName evidence="1">Uncharacterized protein</fullName>
    </submittedName>
</protein>